<feature type="region of interest" description="Disordered" evidence="1">
    <location>
        <begin position="150"/>
        <end position="169"/>
    </location>
</feature>
<evidence type="ECO:0000256" key="1">
    <source>
        <dbReference type="SAM" id="MobiDB-lite"/>
    </source>
</evidence>
<keyword evidence="3" id="KW-0418">Kinase</keyword>
<feature type="compositionally biased region" description="Low complexity" evidence="1">
    <location>
        <begin position="110"/>
        <end position="138"/>
    </location>
</feature>
<feature type="region of interest" description="Disordered" evidence="1">
    <location>
        <begin position="83"/>
        <end position="141"/>
    </location>
</feature>
<protein>
    <submittedName>
        <fullName evidence="3">Putative map kinase phosphatase protein</fullName>
    </submittedName>
</protein>
<keyword evidence="2" id="KW-0732">Signal</keyword>
<feature type="signal peptide" evidence="2">
    <location>
        <begin position="1"/>
        <end position="22"/>
    </location>
</feature>
<evidence type="ECO:0000256" key="2">
    <source>
        <dbReference type="SAM" id="SignalP"/>
    </source>
</evidence>
<dbReference type="AlphaFoldDB" id="A0A2M3ZAZ5"/>
<sequence>MYCICISLSFVSFLFSIYLAKSCPRSTCYQPSFALCSVFDEHVGGGGGVGGNTVSQESSVPIPLEITGDFLSPKQPSYDVTASFDPFSPFGGDGDDDGGAFGEHPEQQQSSFDSSATSSTATTDTTTITTTGTVPGTTGYDQLIDFASLPTVEDDGDDDARPVVANDSNFNPLVAGGSSDTEHQHHSFDYRSLSNNHSNNNNSINLFDITTSFDESSDRTGTNYLNNNNNATLTATTNPRLVSATSDGQENRDLSLL</sequence>
<feature type="chain" id="PRO_5014843905" evidence="2">
    <location>
        <begin position="23"/>
        <end position="257"/>
    </location>
</feature>
<keyword evidence="3" id="KW-0808">Transferase</keyword>
<proteinExistence type="predicted"/>
<dbReference type="GO" id="GO:0016301">
    <property type="term" value="F:kinase activity"/>
    <property type="evidence" value="ECO:0007669"/>
    <property type="project" value="UniProtKB-KW"/>
</dbReference>
<organism evidence="3">
    <name type="scientific">Anopheles braziliensis</name>
    <dbReference type="NCBI Taxonomy" id="58242"/>
    <lineage>
        <taxon>Eukaryota</taxon>
        <taxon>Metazoa</taxon>
        <taxon>Ecdysozoa</taxon>
        <taxon>Arthropoda</taxon>
        <taxon>Hexapoda</taxon>
        <taxon>Insecta</taxon>
        <taxon>Pterygota</taxon>
        <taxon>Neoptera</taxon>
        <taxon>Endopterygota</taxon>
        <taxon>Diptera</taxon>
        <taxon>Nematocera</taxon>
        <taxon>Culicoidea</taxon>
        <taxon>Culicidae</taxon>
        <taxon>Anophelinae</taxon>
        <taxon>Anopheles</taxon>
    </lineage>
</organism>
<dbReference type="EMBL" id="GGFM01004920">
    <property type="protein sequence ID" value="MBW25671.1"/>
    <property type="molecule type" value="Transcribed_RNA"/>
</dbReference>
<evidence type="ECO:0000313" key="3">
    <source>
        <dbReference type="EMBL" id="MBW25671.1"/>
    </source>
</evidence>
<name>A0A2M3ZAZ5_9DIPT</name>
<accession>A0A2M3ZAZ5</accession>
<reference evidence="3" key="1">
    <citation type="submission" date="2018-01" db="EMBL/GenBank/DDBJ databases">
        <title>An insight into the sialome of Amazonian anophelines.</title>
        <authorList>
            <person name="Ribeiro J.M."/>
            <person name="Scarpassa V."/>
            <person name="Calvo E."/>
        </authorList>
    </citation>
    <scope>NUCLEOTIDE SEQUENCE</scope>
    <source>
        <tissue evidence="3">Salivary glands</tissue>
    </source>
</reference>